<evidence type="ECO:0000259" key="1">
    <source>
        <dbReference type="Pfam" id="PF12688"/>
    </source>
</evidence>
<dbReference type="SUPFAM" id="SSF48452">
    <property type="entry name" value="TPR-like"/>
    <property type="match status" value="1"/>
</dbReference>
<proteinExistence type="predicted"/>
<gene>
    <name evidence="2" type="ORF">HDA36_000499</name>
</gene>
<dbReference type="AlphaFoldDB" id="A0A7W8QHM4"/>
<dbReference type="InterPro" id="IPR011990">
    <property type="entry name" value="TPR-like_helical_dom_sf"/>
</dbReference>
<protein>
    <submittedName>
        <fullName evidence="2">Tetratricopeptide (TPR) repeat protein</fullName>
    </submittedName>
</protein>
<comment type="caution">
    <text evidence="2">The sequence shown here is derived from an EMBL/GenBank/DDBJ whole genome shotgun (WGS) entry which is preliminary data.</text>
</comment>
<evidence type="ECO:0000313" key="2">
    <source>
        <dbReference type="EMBL" id="MBB5430415.1"/>
    </source>
</evidence>
<feature type="domain" description="Tetratrico peptide repeat group 5" evidence="1">
    <location>
        <begin position="44"/>
        <end position="161"/>
    </location>
</feature>
<reference evidence="2 3" key="1">
    <citation type="submission" date="2020-08" db="EMBL/GenBank/DDBJ databases">
        <title>Sequencing the genomes of 1000 actinobacteria strains.</title>
        <authorList>
            <person name="Klenk H.-P."/>
        </authorList>
    </citation>
    <scope>NUCLEOTIDE SEQUENCE [LARGE SCALE GENOMIC DNA]</scope>
    <source>
        <strain evidence="2 3">DSM 44551</strain>
    </source>
</reference>
<dbReference type="RefSeq" id="WP_184388270.1">
    <property type="nucleotide sequence ID" value="NZ_BAAAJD010000023.1"/>
</dbReference>
<organism evidence="2 3">
    <name type="scientific">Nocardiopsis composta</name>
    <dbReference type="NCBI Taxonomy" id="157465"/>
    <lineage>
        <taxon>Bacteria</taxon>
        <taxon>Bacillati</taxon>
        <taxon>Actinomycetota</taxon>
        <taxon>Actinomycetes</taxon>
        <taxon>Streptosporangiales</taxon>
        <taxon>Nocardiopsidaceae</taxon>
        <taxon>Nocardiopsis</taxon>
    </lineage>
</organism>
<dbReference type="Proteomes" id="UP000572635">
    <property type="component" value="Unassembled WGS sequence"/>
</dbReference>
<name>A0A7W8QHM4_9ACTN</name>
<dbReference type="InterPro" id="IPR041656">
    <property type="entry name" value="TPR_5"/>
</dbReference>
<accession>A0A7W8QHM4</accession>
<keyword evidence="3" id="KW-1185">Reference proteome</keyword>
<dbReference type="EMBL" id="JACHDB010000001">
    <property type="protein sequence ID" value="MBB5430415.1"/>
    <property type="molecule type" value="Genomic_DNA"/>
</dbReference>
<sequence>MTGPAPEWENRLEALWASSDELPEEEFRERMAKLTAEIADEHPGVAHYELGGAEDSTGRPEQAAELYFKAIDAGLQGTRRRRLTVQLASTLRNLGRPQEGHDLLTAELARASDELDDALAACLTLMLVDLGRPKEAAGLALGTLAPHLPRYNRSMANYARIITEEARAAGA</sequence>
<dbReference type="Pfam" id="PF12688">
    <property type="entry name" value="TPR_5"/>
    <property type="match status" value="1"/>
</dbReference>
<evidence type="ECO:0000313" key="3">
    <source>
        <dbReference type="Proteomes" id="UP000572635"/>
    </source>
</evidence>
<dbReference type="Gene3D" id="1.25.40.10">
    <property type="entry name" value="Tetratricopeptide repeat domain"/>
    <property type="match status" value="1"/>
</dbReference>